<evidence type="ECO:0000256" key="1">
    <source>
        <dbReference type="SAM" id="MobiDB-lite"/>
    </source>
</evidence>
<feature type="compositionally biased region" description="Polar residues" evidence="1">
    <location>
        <begin position="8"/>
        <end position="29"/>
    </location>
</feature>
<organism evidence="2 3">
    <name type="scientific">Pleuronectes platessa</name>
    <name type="common">European plaice</name>
    <dbReference type="NCBI Taxonomy" id="8262"/>
    <lineage>
        <taxon>Eukaryota</taxon>
        <taxon>Metazoa</taxon>
        <taxon>Chordata</taxon>
        <taxon>Craniata</taxon>
        <taxon>Vertebrata</taxon>
        <taxon>Euteleostomi</taxon>
        <taxon>Actinopterygii</taxon>
        <taxon>Neopterygii</taxon>
        <taxon>Teleostei</taxon>
        <taxon>Neoteleostei</taxon>
        <taxon>Acanthomorphata</taxon>
        <taxon>Carangaria</taxon>
        <taxon>Pleuronectiformes</taxon>
        <taxon>Pleuronectoidei</taxon>
        <taxon>Pleuronectidae</taxon>
        <taxon>Pleuronectes</taxon>
    </lineage>
</organism>
<dbReference type="Proteomes" id="UP001153269">
    <property type="component" value="Unassembled WGS sequence"/>
</dbReference>
<sequence length="119" mass="13243">MRLCSPTGRRTSTKRNQSPGRGNSGGKSQISDEERIHEHDTAHVLYQNIFIDEVGFNLVKRRRRGRNVIGQRASVQVPGQGPITLPVSSSSWMACMTCWYHLAREMTHSGSITLSSGTM</sequence>
<keyword evidence="3" id="KW-1185">Reference proteome</keyword>
<gene>
    <name evidence="2" type="ORF">PLEPLA_LOCUS36778</name>
</gene>
<proteinExistence type="predicted"/>
<accession>A0A9N7YYF8</accession>
<protein>
    <submittedName>
        <fullName evidence="2">Uncharacterized protein</fullName>
    </submittedName>
</protein>
<evidence type="ECO:0000313" key="2">
    <source>
        <dbReference type="EMBL" id="CAB1449098.1"/>
    </source>
</evidence>
<reference evidence="2" key="1">
    <citation type="submission" date="2020-03" db="EMBL/GenBank/DDBJ databases">
        <authorList>
            <person name="Weist P."/>
        </authorList>
    </citation>
    <scope>NUCLEOTIDE SEQUENCE</scope>
</reference>
<dbReference type="AlphaFoldDB" id="A0A9N7YYF8"/>
<name>A0A9N7YYF8_PLEPL</name>
<comment type="caution">
    <text evidence="2">The sequence shown here is derived from an EMBL/GenBank/DDBJ whole genome shotgun (WGS) entry which is preliminary data.</text>
</comment>
<evidence type="ECO:0000313" key="3">
    <source>
        <dbReference type="Proteomes" id="UP001153269"/>
    </source>
</evidence>
<dbReference type="EMBL" id="CADEAL010004001">
    <property type="protein sequence ID" value="CAB1449098.1"/>
    <property type="molecule type" value="Genomic_DNA"/>
</dbReference>
<feature type="region of interest" description="Disordered" evidence="1">
    <location>
        <begin position="1"/>
        <end position="36"/>
    </location>
</feature>